<name>D3F5A7_CONWI</name>
<dbReference type="HOGENOM" id="CLU_017727_0_0_11"/>
<dbReference type="InterPro" id="IPR017896">
    <property type="entry name" value="4Fe4S_Fe-S-bd"/>
</dbReference>
<protein>
    <submittedName>
        <fullName evidence="4">Indolepyruvate ferredoxin oxidoreductase</fullName>
        <ecNumber evidence="4">1.2.7.8</ecNumber>
    </submittedName>
</protein>
<dbReference type="GO" id="GO:0000287">
    <property type="term" value="F:magnesium ion binding"/>
    <property type="evidence" value="ECO:0007669"/>
    <property type="project" value="UniProtKB-ARBA"/>
</dbReference>
<dbReference type="SUPFAM" id="SSF52518">
    <property type="entry name" value="Thiamin diphosphate-binding fold (THDP-binding)"/>
    <property type="match status" value="2"/>
</dbReference>
<dbReference type="CDD" id="cd07034">
    <property type="entry name" value="TPP_PYR_PFOR_IOR-alpha_like"/>
    <property type="match status" value="1"/>
</dbReference>
<dbReference type="eggNOG" id="COG4231">
    <property type="taxonomic scope" value="Bacteria"/>
</dbReference>
<keyword evidence="5" id="KW-1185">Reference proteome</keyword>
<dbReference type="PANTHER" id="PTHR43710:SF5">
    <property type="entry name" value="INDOLEPYRUVATE FERREDOXIN OXIDOREDUCTASE ALPHA SUBUNIT"/>
    <property type="match status" value="1"/>
</dbReference>
<dbReference type="PROSITE" id="PS51379">
    <property type="entry name" value="4FE4S_FER_2"/>
    <property type="match status" value="1"/>
</dbReference>
<dbReference type="OrthoDB" id="9803617at2"/>
<dbReference type="Gene3D" id="3.40.50.970">
    <property type="match status" value="2"/>
</dbReference>
<dbReference type="STRING" id="469383.Cwoe_2149"/>
<evidence type="ECO:0000259" key="3">
    <source>
        <dbReference type="PROSITE" id="PS51379"/>
    </source>
</evidence>
<dbReference type="KEGG" id="cwo:Cwoe_2149"/>
<accession>D3F5A7</accession>
<dbReference type="CDD" id="cd02008">
    <property type="entry name" value="TPP_IOR_alpha"/>
    <property type="match status" value="1"/>
</dbReference>
<dbReference type="Proteomes" id="UP000008229">
    <property type="component" value="Chromosome"/>
</dbReference>
<dbReference type="GO" id="GO:0043805">
    <property type="term" value="F:indolepyruvate ferredoxin oxidoreductase activity"/>
    <property type="evidence" value="ECO:0007669"/>
    <property type="project" value="UniProtKB-EC"/>
</dbReference>
<reference evidence="5" key="2">
    <citation type="submission" date="2010-01" db="EMBL/GenBank/DDBJ databases">
        <title>The complete genome of Conexibacter woesei DSM 14684.</title>
        <authorList>
            <consortium name="US DOE Joint Genome Institute (JGI-PGF)"/>
            <person name="Lucas S."/>
            <person name="Copeland A."/>
            <person name="Lapidus A."/>
            <person name="Glavina del Rio T."/>
            <person name="Dalin E."/>
            <person name="Tice H."/>
            <person name="Bruce D."/>
            <person name="Goodwin L."/>
            <person name="Pitluck S."/>
            <person name="Kyrpides N."/>
            <person name="Mavromatis K."/>
            <person name="Ivanova N."/>
            <person name="Mikhailova N."/>
            <person name="Chertkov O."/>
            <person name="Brettin T."/>
            <person name="Detter J.C."/>
            <person name="Han C."/>
            <person name="Larimer F."/>
            <person name="Land M."/>
            <person name="Hauser L."/>
            <person name="Markowitz V."/>
            <person name="Cheng J.-F."/>
            <person name="Hugenholtz P."/>
            <person name="Woyke T."/>
            <person name="Wu D."/>
            <person name="Pukall R."/>
            <person name="Steenblock K."/>
            <person name="Schneider S."/>
            <person name="Klenk H.-P."/>
            <person name="Eisen J.A."/>
        </authorList>
    </citation>
    <scope>NUCLEOTIDE SEQUENCE [LARGE SCALE GENOMIC DNA]</scope>
    <source>
        <strain evidence="5">DSM 14684 / CIP 108061 / JCM 11494 / NBRC 100937 / ID131577</strain>
    </source>
</reference>
<dbReference type="EC" id="1.2.7.8" evidence="4"/>
<sequence length="720" mass="77197">MAERSFDGEVQLLRSGAGSTLQVEGILAVTKALLQSGVAYVGGYQGAPISHLMDVLGDAREILGELDVYFENSASEATAAAMLAASVHYPLRGAVTFKSTVGLNVASDALANLASGGVQGGALIILGEDYGEGSSIMQERSHAFAMKSQMWLLDPRPNVSAIVDAVETGFELSEASSTPVMLDLRLRSCHLHGSFVAKDNRRPPMTVKDAIEHPTRDPSRIVLPPASFLHEREKVEDRWPAAVRFIRERGLNEVIAGDHGDVGIITQGGLYNTLNRSLELLGCSDAFGRSDVPLYVMNVTYPVVDEEILDFCAGKRAVLLVEEGQPDYIEQNLNAILRRAGVTTALHGKDLLPVAGEYTSAAVTRGVAAFLRRYLPDAIEHEPALLRDAEDPASPFASPVAADAVLPRPPGLCTGCPERPIFSGLKLAERETGAHHVSADIGCHLFSTVAPFHLGATTMGYGLGSAGAAALNSKDADRRTIAVMGDGGFWHNGLTSGVGNAVFNENDQLLVVVDNAYSAATGGQDVLSSQAQTPNRSTQHPIEKAARGVGVEWARTIDDTYDVGAVRDSFVEALTTDEPGPKLLVMQSECQLNRQRRVKPEMRAALKEGKRVVRERFGVDAETCTGDHACIRISGCPSLSIKSNPDPLRTDPVATVLDSCVGCGVCGTNAHAAVLCPSFYRTDVVQNPTRRDRMLARLRAWWIKVASRGIERRAARFEVS</sequence>
<dbReference type="InterPro" id="IPR002880">
    <property type="entry name" value="Pyrv_Fd/Flavodoxin_OxRdtase_N"/>
</dbReference>
<dbReference type="Pfam" id="PF02775">
    <property type="entry name" value="TPP_enzyme_C"/>
    <property type="match status" value="1"/>
</dbReference>
<organism evidence="4 5">
    <name type="scientific">Conexibacter woesei (strain DSM 14684 / CCUG 47730 / CIP 108061 / JCM 11494 / NBRC 100937 / ID131577)</name>
    <dbReference type="NCBI Taxonomy" id="469383"/>
    <lineage>
        <taxon>Bacteria</taxon>
        <taxon>Bacillati</taxon>
        <taxon>Actinomycetota</taxon>
        <taxon>Thermoleophilia</taxon>
        <taxon>Solirubrobacterales</taxon>
        <taxon>Conexibacteraceae</taxon>
        <taxon>Conexibacter</taxon>
    </lineage>
</organism>
<keyword evidence="4" id="KW-0670">Pyruvate</keyword>
<evidence type="ECO:0000256" key="1">
    <source>
        <dbReference type="ARBA" id="ARBA00022723"/>
    </source>
</evidence>
<dbReference type="GO" id="GO:0030976">
    <property type="term" value="F:thiamine pyrophosphate binding"/>
    <property type="evidence" value="ECO:0007669"/>
    <property type="project" value="InterPro"/>
</dbReference>
<dbReference type="RefSeq" id="WP_012933625.1">
    <property type="nucleotide sequence ID" value="NC_013739.1"/>
</dbReference>
<reference evidence="4 5" key="1">
    <citation type="journal article" date="2010" name="Stand. Genomic Sci.">
        <title>Complete genome sequence of Conexibacter woesei type strain (ID131577).</title>
        <authorList>
            <person name="Pukall R."/>
            <person name="Lapidus A."/>
            <person name="Glavina Del Rio T."/>
            <person name="Copeland A."/>
            <person name="Tice H."/>
            <person name="Cheng J.-F."/>
            <person name="Lucas S."/>
            <person name="Chen F."/>
            <person name="Nolan M."/>
            <person name="Bruce D."/>
            <person name="Goodwin L."/>
            <person name="Pitluck S."/>
            <person name="Mavromatis K."/>
            <person name="Ivanova N."/>
            <person name="Ovchinnikova G."/>
            <person name="Pati A."/>
            <person name="Chen A."/>
            <person name="Palaniappan K."/>
            <person name="Land M."/>
            <person name="Hauser L."/>
            <person name="Chang Y.-J."/>
            <person name="Jeffries C.D."/>
            <person name="Chain P."/>
            <person name="Meincke L."/>
            <person name="Sims D."/>
            <person name="Brettin T."/>
            <person name="Detter J.C."/>
            <person name="Rohde M."/>
            <person name="Goeker M."/>
            <person name="Bristow J."/>
            <person name="Eisen J.A."/>
            <person name="Markowitz V."/>
            <person name="Kyrpides N.C."/>
            <person name="Klenk H.-P."/>
            <person name="Hugenholtz P."/>
        </authorList>
    </citation>
    <scope>NUCLEOTIDE SEQUENCE [LARGE SCALE GENOMIC DNA]</scope>
    <source>
        <strain evidence="5">DSM 14684 / CIP 108061 / JCM 11494 / NBRC 100937 / ID131577</strain>
    </source>
</reference>
<dbReference type="PANTHER" id="PTHR43710">
    <property type="entry name" value="2-HYDROXYACYL-COA LYASE"/>
    <property type="match status" value="1"/>
</dbReference>
<dbReference type="AlphaFoldDB" id="D3F5A7"/>
<evidence type="ECO:0000256" key="2">
    <source>
        <dbReference type="ARBA" id="ARBA00023002"/>
    </source>
</evidence>
<evidence type="ECO:0000313" key="5">
    <source>
        <dbReference type="Proteomes" id="UP000008229"/>
    </source>
</evidence>
<evidence type="ECO:0000313" key="4">
    <source>
        <dbReference type="EMBL" id="ADB50574.1"/>
    </source>
</evidence>
<feature type="domain" description="4Fe-4S ferredoxin-type" evidence="3">
    <location>
        <begin position="615"/>
        <end position="646"/>
    </location>
</feature>
<keyword evidence="2 4" id="KW-0560">Oxidoreductase</keyword>
<dbReference type="InterPro" id="IPR029061">
    <property type="entry name" value="THDP-binding"/>
</dbReference>
<gene>
    <name evidence="4" type="ordered locus">Cwoe_2149</name>
</gene>
<proteinExistence type="predicted"/>
<dbReference type="InterPro" id="IPR011766">
    <property type="entry name" value="TPP_enzyme_TPP-bd"/>
</dbReference>
<dbReference type="EMBL" id="CP001854">
    <property type="protein sequence ID" value="ADB50574.1"/>
    <property type="molecule type" value="Genomic_DNA"/>
</dbReference>
<dbReference type="InterPro" id="IPR045025">
    <property type="entry name" value="HACL1-like"/>
</dbReference>
<keyword evidence="1" id="KW-0479">Metal-binding</keyword>